<sequence>MTTLLIILGAIGALTGVFLISNRIGLKRIMQEKNEVLNAHKKLGYPKLEKSVQFKIMETGDISPIAQLIPELSEKSTPLILLRHYITISKNEFKEYLLKSDFVNKHKVENAPNPKHDGMWIRENEIIDQERGYVHRTWQISSDKEAIDIYSDLLWEKINFE</sequence>
<evidence type="ECO:0000313" key="1">
    <source>
        <dbReference type="EMBL" id="NOU61988.1"/>
    </source>
</evidence>
<gene>
    <name evidence="1" type="ORF">ELS83_19495</name>
</gene>
<dbReference type="Proteomes" id="UP000732105">
    <property type="component" value="Unassembled WGS sequence"/>
</dbReference>
<organism evidence="1 2">
    <name type="scientific">Marinifilum caeruleilacunae</name>
    <dbReference type="NCBI Taxonomy" id="2499076"/>
    <lineage>
        <taxon>Bacteria</taxon>
        <taxon>Pseudomonadati</taxon>
        <taxon>Bacteroidota</taxon>
        <taxon>Bacteroidia</taxon>
        <taxon>Marinilabiliales</taxon>
        <taxon>Marinifilaceae</taxon>
    </lineage>
</organism>
<dbReference type="RefSeq" id="WP_171597249.1">
    <property type="nucleotide sequence ID" value="NZ_RZNH01000048.1"/>
</dbReference>
<protein>
    <submittedName>
        <fullName evidence="1">Uncharacterized protein</fullName>
    </submittedName>
</protein>
<comment type="caution">
    <text evidence="1">The sequence shown here is derived from an EMBL/GenBank/DDBJ whole genome shotgun (WGS) entry which is preliminary data.</text>
</comment>
<dbReference type="EMBL" id="RZNH01000048">
    <property type="protein sequence ID" value="NOU61988.1"/>
    <property type="molecule type" value="Genomic_DNA"/>
</dbReference>
<keyword evidence="2" id="KW-1185">Reference proteome</keyword>
<proteinExistence type="predicted"/>
<evidence type="ECO:0000313" key="2">
    <source>
        <dbReference type="Proteomes" id="UP000732105"/>
    </source>
</evidence>
<name>A0ABX1X1M6_9BACT</name>
<reference evidence="1 2" key="1">
    <citation type="submission" date="2018-12" db="EMBL/GenBank/DDBJ databases">
        <title>Marinifilum JC070 sp. nov., a marine bacterium isolated from Yongle Blue Hole in the South China Sea.</title>
        <authorList>
            <person name="Fu T."/>
        </authorList>
    </citation>
    <scope>NUCLEOTIDE SEQUENCE [LARGE SCALE GENOMIC DNA]</scope>
    <source>
        <strain evidence="1 2">JC070</strain>
    </source>
</reference>
<accession>A0ABX1X1M6</accession>